<evidence type="ECO:0000259" key="4">
    <source>
        <dbReference type="PROSITE" id="PS51767"/>
    </source>
</evidence>
<dbReference type="GO" id="GO:0006508">
    <property type="term" value="P:proteolysis"/>
    <property type="evidence" value="ECO:0007669"/>
    <property type="project" value="InterPro"/>
</dbReference>
<dbReference type="HOGENOM" id="CLU_013253_9_4_1"/>
<dbReference type="GO" id="GO:0004190">
    <property type="term" value="F:aspartic-type endopeptidase activity"/>
    <property type="evidence" value="ECO:0007669"/>
    <property type="project" value="InterPro"/>
</dbReference>
<reference evidence="6" key="1">
    <citation type="journal article" date="2015" name="BMC Genomics">
        <title>Genomic and transcriptomic analysis of the endophytic fungus Pestalotiopsis fici reveals its lifestyle and high potential for synthesis of natural products.</title>
        <authorList>
            <person name="Wang X."/>
            <person name="Zhang X."/>
            <person name="Liu L."/>
            <person name="Xiang M."/>
            <person name="Wang W."/>
            <person name="Sun X."/>
            <person name="Che Y."/>
            <person name="Guo L."/>
            <person name="Liu G."/>
            <person name="Guo L."/>
            <person name="Wang C."/>
            <person name="Yin W.B."/>
            <person name="Stadler M."/>
            <person name="Zhang X."/>
            <person name="Liu X."/>
        </authorList>
    </citation>
    <scope>NUCLEOTIDE SEQUENCE [LARGE SCALE GENOMIC DNA]</scope>
    <source>
        <strain evidence="6">W106-1 / CGMCC3.15140</strain>
    </source>
</reference>
<organism evidence="5 6">
    <name type="scientific">Pestalotiopsis fici (strain W106-1 / CGMCC3.15140)</name>
    <dbReference type="NCBI Taxonomy" id="1229662"/>
    <lineage>
        <taxon>Eukaryota</taxon>
        <taxon>Fungi</taxon>
        <taxon>Dikarya</taxon>
        <taxon>Ascomycota</taxon>
        <taxon>Pezizomycotina</taxon>
        <taxon>Sordariomycetes</taxon>
        <taxon>Xylariomycetidae</taxon>
        <taxon>Amphisphaeriales</taxon>
        <taxon>Sporocadaceae</taxon>
        <taxon>Pestalotiopsis</taxon>
    </lineage>
</organism>
<evidence type="ECO:0000256" key="3">
    <source>
        <dbReference type="SAM" id="SignalP"/>
    </source>
</evidence>
<feature type="domain" description="Peptidase A1" evidence="4">
    <location>
        <begin position="66"/>
        <end position="389"/>
    </location>
</feature>
<dbReference type="InParanoid" id="W3XJ64"/>
<dbReference type="eggNOG" id="KOG1339">
    <property type="taxonomic scope" value="Eukaryota"/>
</dbReference>
<evidence type="ECO:0000313" key="6">
    <source>
        <dbReference type="Proteomes" id="UP000030651"/>
    </source>
</evidence>
<gene>
    <name evidence="5" type="ORF">PFICI_03261</name>
</gene>
<protein>
    <recommendedName>
        <fullName evidence="4">Peptidase A1 domain-containing protein</fullName>
    </recommendedName>
</protein>
<dbReference type="Proteomes" id="UP000030651">
    <property type="component" value="Unassembled WGS sequence"/>
</dbReference>
<dbReference type="GeneID" id="19268274"/>
<accession>W3XJ64</accession>
<dbReference type="AlphaFoldDB" id="W3XJ64"/>
<evidence type="ECO:0000256" key="1">
    <source>
        <dbReference type="ARBA" id="ARBA00007447"/>
    </source>
</evidence>
<feature type="signal peptide" evidence="3">
    <location>
        <begin position="1"/>
        <end position="21"/>
    </location>
</feature>
<comment type="similarity">
    <text evidence="1">Belongs to the peptidase A1 family.</text>
</comment>
<dbReference type="PROSITE" id="PS51767">
    <property type="entry name" value="PEPTIDASE_A1"/>
    <property type="match status" value="1"/>
</dbReference>
<dbReference type="PANTHER" id="PTHR47966">
    <property type="entry name" value="BETA-SITE APP-CLEAVING ENZYME, ISOFORM A-RELATED"/>
    <property type="match status" value="1"/>
</dbReference>
<proteinExistence type="inferred from homology"/>
<dbReference type="Pfam" id="PF00026">
    <property type="entry name" value="Asp"/>
    <property type="match status" value="1"/>
</dbReference>
<feature type="active site" evidence="2">
    <location>
        <position position="84"/>
    </location>
</feature>
<dbReference type="KEGG" id="pfy:PFICI_03261"/>
<dbReference type="RefSeq" id="XP_007830033.1">
    <property type="nucleotide sequence ID" value="XM_007831842.1"/>
</dbReference>
<dbReference type="OrthoDB" id="771136at2759"/>
<dbReference type="SUPFAM" id="SSF50630">
    <property type="entry name" value="Acid proteases"/>
    <property type="match status" value="1"/>
</dbReference>
<dbReference type="PANTHER" id="PTHR47966:SF65">
    <property type="entry name" value="ASPARTIC-TYPE ENDOPEPTIDASE"/>
    <property type="match status" value="1"/>
</dbReference>
<dbReference type="InterPro" id="IPR033121">
    <property type="entry name" value="PEPTIDASE_A1"/>
</dbReference>
<keyword evidence="6" id="KW-1185">Reference proteome</keyword>
<feature type="chain" id="PRO_5004835887" description="Peptidase A1 domain-containing protein" evidence="3">
    <location>
        <begin position="22"/>
        <end position="452"/>
    </location>
</feature>
<feature type="active site" evidence="2">
    <location>
        <position position="281"/>
    </location>
</feature>
<dbReference type="EMBL" id="KI912110">
    <property type="protein sequence ID" value="ETS85236.1"/>
    <property type="molecule type" value="Genomic_DNA"/>
</dbReference>
<dbReference type="OMA" id="GHGHIEY"/>
<evidence type="ECO:0000313" key="5">
    <source>
        <dbReference type="EMBL" id="ETS85236.1"/>
    </source>
</evidence>
<dbReference type="InterPro" id="IPR021109">
    <property type="entry name" value="Peptidase_aspartic_dom_sf"/>
</dbReference>
<keyword evidence="3" id="KW-0732">Signal</keyword>
<sequence length="452" mass="48352">MTRSLLLTSFWVNVHLIAVASLSLRPNTGHTNGVINLPVVRGINLSSQKRDAKVFSGSAINDDWSYGIEIDIGTPPQKTFVEIDTGSDQLWVNADCNTAPTELGQNETCVQIPKFDPSQSSTAQNLSVSTTLGYGDNTVGAYVGYYSDLVTISGINLASQIFGVASETLGMVSGIMGISPPITGFAINQTYPRVLDSMFTQGFINKRLYGIHLGSSAETEGSLTFGGIDTGKFSGSLEEIPIIKDISNKTRLTVDYNSLSLTLPNNSPKAYTINDTNVLLDSGTTFIQLEETVASQVLEDLNAVETVVDQSTTYYIVDCSMRNWTGGLTFTFKNKPITISYDNLIFTAEGQCAVGIQPWPVGQQQILGVPFFRAAYAVFDFDAQTAYLAPAANCTTQTMAITQYQDLSNITGSCTNATGAATSTTVTSSGTTMVANIATCGGITILLMLLGW</sequence>
<dbReference type="PRINTS" id="PR00792">
    <property type="entry name" value="PEPSIN"/>
</dbReference>
<dbReference type="Gene3D" id="2.40.70.10">
    <property type="entry name" value="Acid Proteases"/>
    <property type="match status" value="2"/>
</dbReference>
<evidence type="ECO:0000256" key="2">
    <source>
        <dbReference type="PIRSR" id="PIRSR601461-1"/>
    </source>
</evidence>
<dbReference type="InterPro" id="IPR001461">
    <property type="entry name" value="Aspartic_peptidase_A1"/>
</dbReference>
<name>W3XJ64_PESFW</name>